<dbReference type="PANTHER" id="PTHR43037:SF3">
    <property type="entry name" value="FERULOYL ESTERASE B"/>
    <property type="match status" value="1"/>
</dbReference>
<dbReference type="EMBL" id="JAAMPI010000335">
    <property type="protein sequence ID" value="KAF4632576.1"/>
    <property type="molecule type" value="Genomic_DNA"/>
</dbReference>
<dbReference type="InterPro" id="IPR029058">
    <property type="entry name" value="AB_hydrolase_fold"/>
</dbReference>
<reference evidence="3 4" key="1">
    <citation type="submission" date="2020-03" db="EMBL/GenBank/DDBJ databases">
        <title>Draft Genome Sequence of Cudoniella acicularis.</title>
        <authorList>
            <person name="Buettner E."/>
            <person name="Kellner H."/>
        </authorList>
    </citation>
    <scope>NUCLEOTIDE SEQUENCE [LARGE SCALE GENOMIC DNA]</scope>
    <source>
        <strain evidence="3 4">DSM 108380</strain>
    </source>
</reference>
<dbReference type="SUPFAM" id="SSF53474">
    <property type="entry name" value="alpha/beta-Hydrolases"/>
    <property type="match status" value="2"/>
</dbReference>
<dbReference type="OrthoDB" id="2425929at2759"/>
<accession>A0A8H4W3W0</accession>
<evidence type="ECO:0000313" key="4">
    <source>
        <dbReference type="Proteomes" id="UP000566819"/>
    </source>
</evidence>
<feature type="signal peptide" evidence="2">
    <location>
        <begin position="1"/>
        <end position="20"/>
    </location>
</feature>
<dbReference type="AlphaFoldDB" id="A0A8H4W3W0"/>
<dbReference type="InterPro" id="IPR050955">
    <property type="entry name" value="Plant_Biomass_Hydrol_Est"/>
</dbReference>
<dbReference type="PANTHER" id="PTHR43037">
    <property type="entry name" value="UNNAMED PRODUCT-RELATED"/>
    <property type="match status" value="1"/>
</dbReference>
<gene>
    <name evidence="3" type="ORF">G7Y89_g5551</name>
</gene>
<evidence type="ECO:0008006" key="5">
    <source>
        <dbReference type="Google" id="ProtNLM"/>
    </source>
</evidence>
<comment type="caution">
    <text evidence="3">The sequence shown here is derived from an EMBL/GenBank/DDBJ whole genome shotgun (WGS) entry which is preliminary data.</text>
</comment>
<feature type="chain" id="PRO_5038591405" description="Carboxylic ester hydrolase" evidence="2">
    <location>
        <begin position="21"/>
        <end position="314"/>
    </location>
</feature>
<name>A0A8H4W3W0_9HELO</name>
<organism evidence="3 4">
    <name type="scientific">Cudoniella acicularis</name>
    <dbReference type="NCBI Taxonomy" id="354080"/>
    <lineage>
        <taxon>Eukaryota</taxon>
        <taxon>Fungi</taxon>
        <taxon>Dikarya</taxon>
        <taxon>Ascomycota</taxon>
        <taxon>Pezizomycotina</taxon>
        <taxon>Leotiomycetes</taxon>
        <taxon>Helotiales</taxon>
        <taxon>Tricladiaceae</taxon>
        <taxon>Cudoniella</taxon>
    </lineage>
</organism>
<evidence type="ECO:0000256" key="1">
    <source>
        <dbReference type="ARBA" id="ARBA00022729"/>
    </source>
</evidence>
<evidence type="ECO:0000256" key="2">
    <source>
        <dbReference type="SAM" id="SignalP"/>
    </source>
</evidence>
<keyword evidence="1 2" id="KW-0732">Signal</keyword>
<dbReference type="Gene3D" id="3.40.50.1820">
    <property type="entry name" value="alpha/beta hydrolase"/>
    <property type="match status" value="1"/>
</dbReference>
<protein>
    <recommendedName>
        <fullName evidence="5">Carboxylic ester hydrolase</fullName>
    </recommendedName>
</protein>
<proteinExistence type="predicted"/>
<sequence length="314" mass="33954">MKQTTLFAALAAIFAPLTEAVTYPLQQFTNFGPNPTNVTFKAYIPSNLTDSPSVIVALHHCTSSGEDYSTFTKYAALSAANNFIVIYPTSPATCFDVHTNETLTHDAGGDSLGIASMVRYAIDNLNVDPKKVFATGTSLGGMMVEGADFWSNACANGTLVKTAQAWGDQVLAGYPEFQGTRPRLQVWHGTGDHTLLPINLAEANKQWSNVFEISFTRNNTNTPLPGYTQMVFGDGTEYVAYSAEGVGHAVPMREGDVLAWFGITGNEGLKPSIHDSTILYRSSPIIVTSIALFVIELSSSAIYKRGRVDVAIRY</sequence>
<evidence type="ECO:0000313" key="3">
    <source>
        <dbReference type="EMBL" id="KAF4632576.1"/>
    </source>
</evidence>
<dbReference type="Proteomes" id="UP000566819">
    <property type="component" value="Unassembled WGS sequence"/>
</dbReference>
<keyword evidence="4" id="KW-1185">Reference proteome</keyword>